<dbReference type="GO" id="GO:0006679">
    <property type="term" value="P:glucosylceramide biosynthetic process"/>
    <property type="evidence" value="ECO:0007669"/>
    <property type="project" value="TreeGrafter"/>
</dbReference>
<feature type="transmembrane region" description="Helical" evidence="9">
    <location>
        <begin position="304"/>
        <end position="325"/>
    </location>
</feature>
<keyword evidence="5" id="KW-0808">Transferase</keyword>
<evidence type="ECO:0000259" key="10">
    <source>
        <dbReference type="Pfam" id="PF00535"/>
    </source>
</evidence>
<keyword evidence="6 9" id="KW-0812">Transmembrane</keyword>
<evidence type="ECO:0000313" key="11">
    <source>
        <dbReference type="EMBL" id="SVA53498.1"/>
    </source>
</evidence>
<dbReference type="Gene3D" id="3.90.550.10">
    <property type="entry name" value="Spore Coat Polysaccharide Biosynthesis Protein SpsA, Chain A"/>
    <property type="match status" value="1"/>
</dbReference>
<dbReference type="PANTHER" id="PTHR12726">
    <property type="entry name" value="CERAMIDE GLUCOSYLTRANSFERASE"/>
    <property type="match status" value="1"/>
</dbReference>
<dbReference type="InterPro" id="IPR001173">
    <property type="entry name" value="Glyco_trans_2-like"/>
</dbReference>
<evidence type="ECO:0000256" key="6">
    <source>
        <dbReference type="ARBA" id="ARBA00022692"/>
    </source>
</evidence>
<comment type="subcellular location">
    <subcellularLocation>
        <location evidence="1">Membrane</location>
        <topology evidence="1">Multi-pass membrane protein</topology>
    </subcellularLocation>
</comment>
<name>A0A381WMU4_9ZZZZ</name>
<dbReference type="Pfam" id="PF00535">
    <property type="entry name" value="Glycos_transf_2"/>
    <property type="match status" value="1"/>
</dbReference>
<evidence type="ECO:0000256" key="2">
    <source>
        <dbReference type="ARBA" id="ARBA00004760"/>
    </source>
</evidence>
<comment type="pathway">
    <text evidence="3">Sphingolipid metabolism.</text>
</comment>
<dbReference type="SUPFAM" id="SSF53448">
    <property type="entry name" value="Nucleotide-diphospho-sugar transferases"/>
    <property type="match status" value="1"/>
</dbReference>
<organism evidence="11">
    <name type="scientific">marine metagenome</name>
    <dbReference type="NCBI Taxonomy" id="408172"/>
    <lineage>
        <taxon>unclassified sequences</taxon>
        <taxon>metagenomes</taxon>
        <taxon>ecological metagenomes</taxon>
    </lineage>
</organism>
<evidence type="ECO:0000256" key="8">
    <source>
        <dbReference type="ARBA" id="ARBA00023136"/>
    </source>
</evidence>
<protein>
    <recommendedName>
        <fullName evidence="10">Glycosyltransferase 2-like domain-containing protein</fullName>
    </recommendedName>
</protein>
<dbReference type="InterPro" id="IPR029044">
    <property type="entry name" value="Nucleotide-diphossugar_trans"/>
</dbReference>
<accession>A0A381WMU4</accession>
<dbReference type="GO" id="GO:0008120">
    <property type="term" value="F:ceramide glucosyltransferase activity"/>
    <property type="evidence" value="ECO:0007669"/>
    <property type="project" value="TreeGrafter"/>
</dbReference>
<reference evidence="11" key="1">
    <citation type="submission" date="2018-05" db="EMBL/GenBank/DDBJ databases">
        <authorList>
            <person name="Lanie J.A."/>
            <person name="Ng W.-L."/>
            <person name="Kazmierczak K.M."/>
            <person name="Andrzejewski T.M."/>
            <person name="Davidsen T.M."/>
            <person name="Wayne K.J."/>
            <person name="Tettelin H."/>
            <person name="Glass J.I."/>
            <person name="Rusch D."/>
            <person name="Podicherti R."/>
            <person name="Tsui H.-C.T."/>
            <person name="Winkler M.E."/>
        </authorList>
    </citation>
    <scope>NUCLEOTIDE SEQUENCE</scope>
</reference>
<evidence type="ECO:0000256" key="1">
    <source>
        <dbReference type="ARBA" id="ARBA00004141"/>
    </source>
</evidence>
<comment type="pathway">
    <text evidence="2">Lipid metabolism; sphingolipid metabolism.</text>
</comment>
<evidence type="ECO:0000256" key="7">
    <source>
        <dbReference type="ARBA" id="ARBA00022989"/>
    </source>
</evidence>
<proteinExistence type="predicted"/>
<evidence type="ECO:0000256" key="9">
    <source>
        <dbReference type="SAM" id="Phobius"/>
    </source>
</evidence>
<keyword evidence="7 9" id="KW-1133">Transmembrane helix</keyword>
<dbReference type="InterPro" id="IPR025993">
    <property type="entry name" value="Ceramide_glucosylTrfase"/>
</dbReference>
<dbReference type="PANTHER" id="PTHR12726:SF0">
    <property type="entry name" value="CERAMIDE GLUCOSYLTRANSFERASE"/>
    <property type="match status" value="1"/>
</dbReference>
<keyword evidence="4" id="KW-0328">Glycosyltransferase</keyword>
<evidence type="ECO:0000256" key="3">
    <source>
        <dbReference type="ARBA" id="ARBA00004991"/>
    </source>
</evidence>
<feature type="transmembrane region" description="Helical" evidence="9">
    <location>
        <begin position="277"/>
        <end position="298"/>
    </location>
</feature>
<feature type="transmembrane region" description="Helical" evidence="9">
    <location>
        <begin position="346"/>
        <end position="365"/>
    </location>
</feature>
<dbReference type="EMBL" id="UINC01012225">
    <property type="protein sequence ID" value="SVA53498.1"/>
    <property type="molecule type" value="Genomic_DNA"/>
</dbReference>
<dbReference type="AlphaFoldDB" id="A0A381WMU4"/>
<sequence>MEILIALRFFLYARRERRKVPHVFFPKAAVIAPHYGWDSRTAENVKRVLEQDYAGEHLVYLVTNYVGESDYDSSYQPLLELVKGYTNVQVVLAPNIIDNNLPRSQKIQNLMSVIELLPDDIEIIAFIDADAEIRSDWLSQLVQPLKDPRVGATVGGRFYLVTGANNFLKDLASITEAAWVNFQLTIQGDHPLTMVWGGSNAIRRKLINQGKVLERWAHAAIEDHNLTFAVRSLNQKIHFVPEAISICHTKHRSWKQVLEFTNRQIIMTYWMRHKIQWAILFIAVVPKTLILMSAPFLAFSTRTVTWLFSLIPFLFLEIHCYRHAFSALPDEMKRNQQIQENIKRTSFAIPISGFIAAINAIWAIFQNEIVWGNVRYRILSDTECQVLGRVTSE</sequence>
<feature type="domain" description="Glycosyltransferase 2-like" evidence="10">
    <location>
        <begin position="72"/>
        <end position="208"/>
    </location>
</feature>
<gene>
    <name evidence="11" type="ORF">METZ01_LOCUS106352</name>
</gene>
<evidence type="ECO:0000256" key="4">
    <source>
        <dbReference type="ARBA" id="ARBA00022676"/>
    </source>
</evidence>
<evidence type="ECO:0000256" key="5">
    <source>
        <dbReference type="ARBA" id="ARBA00022679"/>
    </source>
</evidence>
<keyword evidence="8 9" id="KW-0472">Membrane</keyword>
<dbReference type="GO" id="GO:0016020">
    <property type="term" value="C:membrane"/>
    <property type="evidence" value="ECO:0007669"/>
    <property type="project" value="UniProtKB-SubCell"/>
</dbReference>